<gene>
    <name evidence="1" type="ORF">QQS35_16330</name>
</gene>
<sequence length="79" mass="9515">MIFYQQEMERSGEDYQHGDFLIKSLQSVEMENHSFYGFSVEKAKEVFRHIQFYQSKVDEYEIDNLKTSKNNMAWDGVDF</sequence>
<keyword evidence="2" id="KW-1185">Reference proteome</keyword>
<evidence type="ECO:0000313" key="2">
    <source>
        <dbReference type="Proteomes" id="UP001235343"/>
    </source>
</evidence>
<dbReference type="Proteomes" id="UP001235343">
    <property type="component" value="Unassembled WGS sequence"/>
</dbReference>
<reference evidence="1 2" key="1">
    <citation type="submission" date="2023-06" db="EMBL/GenBank/DDBJ databases">
        <title>Aquibacillus rhizosphaerae LR5S19.</title>
        <authorList>
            <person name="Sun J.-Q."/>
        </authorList>
    </citation>
    <scope>NUCLEOTIDE SEQUENCE [LARGE SCALE GENOMIC DNA]</scope>
    <source>
        <strain evidence="1 2">LR5S19</strain>
    </source>
</reference>
<evidence type="ECO:0000313" key="1">
    <source>
        <dbReference type="EMBL" id="MDL4842006.1"/>
    </source>
</evidence>
<name>A0ABT7L811_9BACI</name>
<dbReference type="RefSeq" id="WP_285933292.1">
    <property type="nucleotide sequence ID" value="NZ_JASTZU010000051.1"/>
</dbReference>
<organism evidence="1 2">
    <name type="scientific">Aquibacillus rhizosphaerae</name>
    <dbReference type="NCBI Taxonomy" id="3051431"/>
    <lineage>
        <taxon>Bacteria</taxon>
        <taxon>Bacillati</taxon>
        <taxon>Bacillota</taxon>
        <taxon>Bacilli</taxon>
        <taxon>Bacillales</taxon>
        <taxon>Bacillaceae</taxon>
        <taxon>Aquibacillus</taxon>
    </lineage>
</organism>
<protein>
    <submittedName>
        <fullName evidence="1">Uncharacterized protein</fullName>
    </submittedName>
</protein>
<proteinExistence type="predicted"/>
<accession>A0ABT7L811</accession>
<dbReference type="EMBL" id="JASTZU010000051">
    <property type="protein sequence ID" value="MDL4842006.1"/>
    <property type="molecule type" value="Genomic_DNA"/>
</dbReference>
<comment type="caution">
    <text evidence="1">The sequence shown here is derived from an EMBL/GenBank/DDBJ whole genome shotgun (WGS) entry which is preliminary data.</text>
</comment>